<name>A0A1T3NVZ6_9ACTN</name>
<evidence type="ECO:0000313" key="3">
    <source>
        <dbReference type="EMBL" id="OPC81023.1"/>
    </source>
</evidence>
<reference evidence="3 4" key="1">
    <citation type="submission" date="2017-03" db="EMBL/GenBank/DDBJ databases">
        <title>Draft genome sequence of Streptomyces scabrisporus NF3, endophyte isolated from Amphipterygium adstringens.</title>
        <authorList>
            <person name="Vazquez M."/>
            <person name="Ceapa C.D."/>
            <person name="Rodriguez Luna D."/>
            <person name="Sanchez Esquivel S."/>
        </authorList>
    </citation>
    <scope>NUCLEOTIDE SEQUENCE [LARGE SCALE GENOMIC DNA]</scope>
    <source>
        <strain evidence="3 4">NF3</strain>
    </source>
</reference>
<accession>A0A1T3NVZ6</accession>
<dbReference type="EMBL" id="MWQN01000001">
    <property type="protein sequence ID" value="OPC81023.1"/>
    <property type="molecule type" value="Genomic_DNA"/>
</dbReference>
<dbReference type="Proteomes" id="UP000190037">
    <property type="component" value="Unassembled WGS sequence"/>
</dbReference>
<evidence type="ECO:0000256" key="1">
    <source>
        <dbReference type="PROSITE-ProRule" id="PRU00325"/>
    </source>
</evidence>
<dbReference type="PROSITE" id="PS50966">
    <property type="entry name" value="ZF_SWIM"/>
    <property type="match status" value="1"/>
</dbReference>
<gene>
    <name evidence="3" type="ORF">B4N89_08750</name>
</gene>
<keyword evidence="1" id="KW-0863">Zinc-finger</keyword>
<dbReference type="GO" id="GO:0008270">
    <property type="term" value="F:zinc ion binding"/>
    <property type="evidence" value="ECO:0007669"/>
    <property type="project" value="UniProtKB-KW"/>
</dbReference>
<organism evidence="3 4">
    <name type="scientific">Embleya scabrispora</name>
    <dbReference type="NCBI Taxonomy" id="159449"/>
    <lineage>
        <taxon>Bacteria</taxon>
        <taxon>Bacillati</taxon>
        <taxon>Actinomycetota</taxon>
        <taxon>Actinomycetes</taxon>
        <taxon>Kitasatosporales</taxon>
        <taxon>Streptomycetaceae</taxon>
        <taxon>Embleya</taxon>
    </lineage>
</organism>
<keyword evidence="1" id="KW-0862">Zinc</keyword>
<sequence>MPAEFGATPWGRVWMRTVESTVVAAPNPLLPKARSLARNHAVTLTVEGGRIDAAVVTSGRPHRVRIDVPRWSAREQADAERLIAEALADHRGLAPGDLPDTLEADLRHHDVGIAPALADLDAGCECRTRQRPCVHVLTTLYALSQQLDERPVLAVELRSSNAKPATPPDPDRIEITAIDVAGFYGD</sequence>
<dbReference type="OrthoDB" id="188274at2"/>
<feature type="domain" description="SWIM-type" evidence="2">
    <location>
        <begin position="109"/>
        <end position="144"/>
    </location>
</feature>
<dbReference type="STRING" id="159449.B4N89_08750"/>
<dbReference type="PANTHER" id="PTHR38133">
    <property type="entry name" value="SLR1429 PROTEIN"/>
    <property type="match status" value="1"/>
</dbReference>
<evidence type="ECO:0000259" key="2">
    <source>
        <dbReference type="PROSITE" id="PS50966"/>
    </source>
</evidence>
<evidence type="ECO:0000313" key="4">
    <source>
        <dbReference type="Proteomes" id="UP000190037"/>
    </source>
</evidence>
<protein>
    <recommendedName>
        <fullName evidence="2">SWIM-type domain-containing protein</fullName>
    </recommendedName>
</protein>
<proteinExistence type="predicted"/>
<keyword evidence="1" id="KW-0479">Metal-binding</keyword>
<dbReference type="InterPro" id="IPR007527">
    <property type="entry name" value="Znf_SWIM"/>
</dbReference>
<dbReference type="AlphaFoldDB" id="A0A1T3NVZ6"/>
<keyword evidence="4" id="KW-1185">Reference proteome</keyword>
<comment type="caution">
    <text evidence="3">The sequence shown here is derived from an EMBL/GenBank/DDBJ whole genome shotgun (WGS) entry which is preliminary data.</text>
</comment>
<dbReference type="PANTHER" id="PTHR38133:SF1">
    <property type="entry name" value="SLR1429 PROTEIN"/>
    <property type="match status" value="1"/>
</dbReference>